<dbReference type="GO" id="GO:0015920">
    <property type="term" value="P:lipopolysaccharide transport"/>
    <property type="evidence" value="ECO:0007669"/>
    <property type="project" value="TreeGrafter"/>
</dbReference>
<feature type="transmembrane region" description="Helical" evidence="9">
    <location>
        <begin position="119"/>
        <end position="139"/>
    </location>
</feature>
<evidence type="ECO:0000313" key="11">
    <source>
        <dbReference type="EMBL" id="EGG56992.1"/>
    </source>
</evidence>
<reference evidence="11 12" key="1">
    <citation type="submission" date="2011-02" db="EMBL/GenBank/DDBJ databases">
        <authorList>
            <person name="Weinstock G."/>
            <person name="Sodergren E."/>
            <person name="Clifton S."/>
            <person name="Fulton L."/>
            <person name="Fulton B."/>
            <person name="Courtney L."/>
            <person name="Fronick C."/>
            <person name="Harrison M."/>
            <person name="Strong C."/>
            <person name="Farmer C."/>
            <person name="Delahaunty K."/>
            <person name="Markovic C."/>
            <person name="Hall O."/>
            <person name="Minx P."/>
            <person name="Tomlinson C."/>
            <person name="Mitreva M."/>
            <person name="Hou S."/>
            <person name="Chen J."/>
            <person name="Wollam A."/>
            <person name="Pepin K.H."/>
            <person name="Johnson M."/>
            <person name="Bhonagiri V."/>
            <person name="Zhang X."/>
            <person name="Suruliraj S."/>
            <person name="Warren W."/>
            <person name="Chinwalla A."/>
            <person name="Mardis E.R."/>
            <person name="Wilson R.K."/>
        </authorList>
    </citation>
    <scope>NUCLEOTIDE SEQUENCE [LARGE SCALE GENOMIC DNA]</scope>
    <source>
        <strain evidence="11 12">YIT 11859</strain>
    </source>
</reference>
<dbReference type="InterPro" id="IPR013525">
    <property type="entry name" value="ABC2_TM"/>
</dbReference>
<sequence length="150" mass="17676">MVIRNVYIFLHNLIIIPILLLILHRGVSWEAVLVIPGFLLLLLNLLWISLLLGIICARFRDMTQIVNSFLQVFFYVTPIIWMPEQIIKRAGSFILNINPFYHFMQLVRCPILNIYATSTNWFCALVICFLGWTITLAVFNKYRKNVPYWL</sequence>
<organism evidence="11 12">
    <name type="scientific">Parasutterella excrementihominis YIT 11859</name>
    <dbReference type="NCBI Taxonomy" id="762966"/>
    <lineage>
        <taxon>Bacteria</taxon>
        <taxon>Pseudomonadati</taxon>
        <taxon>Pseudomonadota</taxon>
        <taxon>Betaproteobacteria</taxon>
        <taxon>Burkholderiales</taxon>
        <taxon>Sutterellaceae</taxon>
        <taxon>Parasutterella</taxon>
    </lineage>
</organism>
<comment type="subcellular location">
    <subcellularLocation>
        <location evidence="1">Cell membrane</location>
        <topology evidence="1">Multi-pass membrane protein</topology>
    </subcellularLocation>
</comment>
<dbReference type="eggNOG" id="COG1682">
    <property type="taxonomic scope" value="Bacteria"/>
</dbReference>
<feature type="transmembrane region" description="Helical" evidence="9">
    <location>
        <begin position="7"/>
        <end position="27"/>
    </location>
</feature>
<gene>
    <name evidence="11" type="ORF">HMPREF9439_00475</name>
</gene>
<feature type="domain" description="ABC-2 type transporter transmembrane" evidence="10">
    <location>
        <begin position="9"/>
        <end position="108"/>
    </location>
</feature>
<keyword evidence="7" id="KW-0625">Polysaccharide transport</keyword>
<dbReference type="EMBL" id="AFBP01000011">
    <property type="protein sequence ID" value="EGG56992.1"/>
    <property type="molecule type" value="Genomic_DNA"/>
</dbReference>
<keyword evidence="8 9" id="KW-0472">Membrane</keyword>
<keyword evidence="6 9" id="KW-1133">Transmembrane helix</keyword>
<evidence type="ECO:0000256" key="5">
    <source>
        <dbReference type="ARBA" id="ARBA00022692"/>
    </source>
</evidence>
<feature type="transmembrane region" description="Helical" evidence="9">
    <location>
        <begin position="33"/>
        <end position="57"/>
    </location>
</feature>
<evidence type="ECO:0000256" key="7">
    <source>
        <dbReference type="ARBA" id="ARBA00023047"/>
    </source>
</evidence>
<evidence type="ECO:0000256" key="2">
    <source>
        <dbReference type="ARBA" id="ARBA00007783"/>
    </source>
</evidence>
<evidence type="ECO:0000256" key="8">
    <source>
        <dbReference type="ARBA" id="ARBA00023136"/>
    </source>
</evidence>
<keyword evidence="4" id="KW-1003">Cell membrane</keyword>
<dbReference type="AlphaFoldDB" id="F3QHS8"/>
<evidence type="ECO:0000256" key="3">
    <source>
        <dbReference type="ARBA" id="ARBA00022448"/>
    </source>
</evidence>
<name>F3QHS8_9BURK</name>
<dbReference type="PANTHER" id="PTHR30413">
    <property type="entry name" value="INNER MEMBRANE TRANSPORT PERMEASE"/>
    <property type="match status" value="1"/>
</dbReference>
<keyword evidence="5 9" id="KW-0812">Transmembrane</keyword>
<evidence type="ECO:0000256" key="6">
    <source>
        <dbReference type="ARBA" id="ARBA00022989"/>
    </source>
</evidence>
<dbReference type="Pfam" id="PF01061">
    <property type="entry name" value="ABC2_membrane"/>
    <property type="match status" value="1"/>
</dbReference>
<dbReference type="GO" id="GO:0015774">
    <property type="term" value="P:polysaccharide transport"/>
    <property type="evidence" value="ECO:0007669"/>
    <property type="project" value="UniProtKB-KW"/>
</dbReference>
<dbReference type="HOGENOM" id="CLU_1738769_0_0_4"/>
<dbReference type="PANTHER" id="PTHR30413:SF10">
    <property type="entry name" value="CAPSULE POLYSACCHARIDE EXPORT INNER-MEMBRANE PROTEIN CTRC"/>
    <property type="match status" value="1"/>
</dbReference>
<dbReference type="Proteomes" id="UP000005156">
    <property type="component" value="Unassembled WGS sequence"/>
</dbReference>
<feature type="transmembrane region" description="Helical" evidence="9">
    <location>
        <begin position="64"/>
        <end position="82"/>
    </location>
</feature>
<proteinExistence type="inferred from homology"/>
<protein>
    <recommendedName>
        <fullName evidence="10">ABC-2 type transporter transmembrane domain-containing protein</fullName>
    </recommendedName>
</protein>
<comment type="similarity">
    <text evidence="2">Belongs to the ABC-2 integral membrane protein family.</text>
</comment>
<keyword evidence="7" id="KW-0762">Sugar transport</keyword>
<evidence type="ECO:0000256" key="4">
    <source>
        <dbReference type="ARBA" id="ARBA00022475"/>
    </source>
</evidence>
<evidence type="ECO:0000256" key="9">
    <source>
        <dbReference type="SAM" id="Phobius"/>
    </source>
</evidence>
<keyword evidence="3" id="KW-0813">Transport</keyword>
<dbReference type="GO" id="GO:0005886">
    <property type="term" value="C:plasma membrane"/>
    <property type="evidence" value="ECO:0007669"/>
    <property type="project" value="UniProtKB-SubCell"/>
</dbReference>
<evidence type="ECO:0000313" key="12">
    <source>
        <dbReference type="Proteomes" id="UP000005156"/>
    </source>
</evidence>
<accession>F3QHS8</accession>
<evidence type="ECO:0000256" key="1">
    <source>
        <dbReference type="ARBA" id="ARBA00004651"/>
    </source>
</evidence>
<dbReference type="GO" id="GO:0140359">
    <property type="term" value="F:ABC-type transporter activity"/>
    <property type="evidence" value="ECO:0007669"/>
    <property type="project" value="InterPro"/>
</dbReference>
<comment type="caution">
    <text evidence="11">The sequence shown here is derived from an EMBL/GenBank/DDBJ whole genome shotgun (WGS) entry which is preliminary data.</text>
</comment>
<evidence type="ECO:0000259" key="10">
    <source>
        <dbReference type="Pfam" id="PF01061"/>
    </source>
</evidence>
<keyword evidence="12" id="KW-1185">Reference proteome</keyword>